<keyword evidence="7" id="KW-0408">Iron</keyword>
<dbReference type="InterPro" id="IPR006314">
    <property type="entry name" value="Dyp_peroxidase"/>
</dbReference>
<evidence type="ECO:0000256" key="6">
    <source>
        <dbReference type="ARBA" id="ARBA00023002"/>
    </source>
</evidence>
<accession>A0A846TW72</accession>
<feature type="domain" description="Dyp-type peroxidase C-terminal" evidence="11">
    <location>
        <begin position="241"/>
        <end position="432"/>
    </location>
</feature>
<evidence type="ECO:0000256" key="3">
    <source>
        <dbReference type="ARBA" id="ARBA00022617"/>
    </source>
</evidence>
<name>A0A846TW72_9MICC</name>
<keyword evidence="3" id="KW-0349">Heme</keyword>
<evidence type="ECO:0000313" key="13">
    <source>
        <dbReference type="Proteomes" id="UP000521379"/>
    </source>
</evidence>
<evidence type="ECO:0000256" key="7">
    <source>
        <dbReference type="ARBA" id="ARBA00023004"/>
    </source>
</evidence>
<comment type="cofactor">
    <cofactor evidence="1">
        <name>heme b</name>
        <dbReference type="ChEBI" id="CHEBI:60344"/>
    </cofactor>
</comment>
<keyword evidence="13" id="KW-1185">Reference proteome</keyword>
<keyword evidence="2 12" id="KW-0575">Peroxidase</keyword>
<comment type="caution">
    <text evidence="12">The sequence shown here is derived from an EMBL/GenBank/DDBJ whole genome shotgun (WGS) entry which is preliminary data.</text>
</comment>
<feature type="region of interest" description="Disordered" evidence="9">
    <location>
        <begin position="300"/>
        <end position="325"/>
    </location>
</feature>
<dbReference type="NCBIfam" id="TIGR01413">
    <property type="entry name" value="Dyp_perox_fam"/>
    <property type="match status" value="1"/>
</dbReference>
<evidence type="ECO:0000256" key="1">
    <source>
        <dbReference type="ARBA" id="ARBA00001970"/>
    </source>
</evidence>
<dbReference type="SUPFAM" id="SSF54909">
    <property type="entry name" value="Dimeric alpha+beta barrel"/>
    <property type="match status" value="1"/>
</dbReference>
<dbReference type="InterPro" id="IPR048327">
    <property type="entry name" value="Dyp_perox_N"/>
</dbReference>
<organism evidence="12 13">
    <name type="scientific">Kocuria subflava</name>
    <dbReference type="NCBI Taxonomy" id="1736139"/>
    <lineage>
        <taxon>Bacteria</taxon>
        <taxon>Bacillati</taxon>
        <taxon>Actinomycetota</taxon>
        <taxon>Actinomycetes</taxon>
        <taxon>Micrococcales</taxon>
        <taxon>Micrococcaceae</taxon>
        <taxon>Kocuria</taxon>
    </lineage>
</organism>
<dbReference type="GO" id="GO:0020037">
    <property type="term" value="F:heme binding"/>
    <property type="evidence" value="ECO:0007669"/>
    <property type="project" value="InterPro"/>
</dbReference>
<dbReference type="PANTHER" id="PTHR30521">
    <property type="entry name" value="DEFERROCHELATASE/PEROXIDASE"/>
    <property type="match status" value="1"/>
</dbReference>
<dbReference type="InterPro" id="IPR011008">
    <property type="entry name" value="Dimeric_a/b-barrel"/>
</dbReference>
<feature type="region of interest" description="Disordered" evidence="9">
    <location>
        <begin position="52"/>
        <end position="76"/>
    </location>
</feature>
<dbReference type="Pfam" id="PF20628">
    <property type="entry name" value="Dyp_perox_C"/>
    <property type="match status" value="1"/>
</dbReference>
<keyword evidence="6" id="KW-0560">Oxidoreductase</keyword>
<evidence type="ECO:0000256" key="2">
    <source>
        <dbReference type="ARBA" id="ARBA00022559"/>
    </source>
</evidence>
<dbReference type="InterPro" id="IPR006311">
    <property type="entry name" value="TAT_signal"/>
</dbReference>
<dbReference type="PROSITE" id="PS51404">
    <property type="entry name" value="DYP_PEROXIDASE"/>
    <property type="match status" value="1"/>
</dbReference>
<comment type="similarity">
    <text evidence="8">Belongs to the DyP-type peroxidase family.</text>
</comment>
<evidence type="ECO:0000256" key="8">
    <source>
        <dbReference type="ARBA" id="ARBA00025737"/>
    </source>
</evidence>
<protein>
    <submittedName>
        <fullName evidence="12">Dyp-type peroxidase</fullName>
    </submittedName>
</protein>
<dbReference type="EMBL" id="JAAVUN010000001">
    <property type="protein sequence ID" value="NKE08555.1"/>
    <property type="molecule type" value="Genomic_DNA"/>
</dbReference>
<keyword evidence="4" id="KW-0479">Metal-binding</keyword>
<keyword evidence="5" id="KW-0732">Signal</keyword>
<evidence type="ECO:0000259" key="10">
    <source>
        <dbReference type="Pfam" id="PF04261"/>
    </source>
</evidence>
<dbReference type="AlphaFoldDB" id="A0A846TW72"/>
<evidence type="ECO:0000313" key="12">
    <source>
        <dbReference type="EMBL" id="NKE08555.1"/>
    </source>
</evidence>
<dbReference type="PANTHER" id="PTHR30521:SF4">
    <property type="entry name" value="DEFERROCHELATASE"/>
    <property type="match status" value="1"/>
</dbReference>
<evidence type="ECO:0000259" key="11">
    <source>
        <dbReference type="Pfam" id="PF20628"/>
    </source>
</evidence>
<dbReference type="PROSITE" id="PS51318">
    <property type="entry name" value="TAT"/>
    <property type="match status" value="1"/>
</dbReference>
<dbReference type="Proteomes" id="UP000521379">
    <property type="component" value="Unassembled WGS sequence"/>
</dbReference>
<evidence type="ECO:0000256" key="9">
    <source>
        <dbReference type="SAM" id="MobiDB-lite"/>
    </source>
</evidence>
<gene>
    <name evidence="12" type="ORF">GTW58_01055</name>
</gene>
<dbReference type="InterPro" id="IPR048328">
    <property type="entry name" value="Dyp_perox_C"/>
</dbReference>
<proteinExistence type="inferred from homology"/>
<dbReference type="GO" id="GO:0004601">
    <property type="term" value="F:peroxidase activity"/>
    <property type="evidence" value="ECO:0007669"/>
    <property type="project" value="UniProtKB-KW"/>
</dbReference>
<dbReference type="GO" id="GO:0046872">
    <property type="term" value="F:metal ion binding"/>
    <property type="evidence" value="ECO:0007669"/>
    <property type="project" value="UniProtKB-KW"/>
</dbReference>
<feature type="domain" description="Dyp-type peroxidase N-terminal" evidence="10">
    <location>
        <begin position="85"/>
        <end position="227"/>
    </location>
</feature>
<sequence length="466" mass="49635">MAAEQDSAATGSAGGSSGFSRRGVLIAGGTAGVGAAAGLGVAAAQRSGLLGAAGSSDREDSGTATEPARTEAVGARSEAFYGPRQAGIDTMPQSFATFLAVDQAEGTERETIRRMMRVLTQDAAALTGGDAPINDQEPELALNPSRLTVTFGFGARILNLVAPERAPEWLRPLPAFGIDQLEDRWNDGDLLIQVCCEDTVSLAHAQRVLLKNLRSFGTVRWVQNGFRSVPGAEAADPPSMRNLFGQVDGTVDTQPDTPEHEQIVWGVGEQAFQPWIQDGTSLVLRRIHMNLDTWDEADRPAREDSVGRTLDTGAPLTGTAERDEPDFEAVGPLGFKIIPDYSHIRRSRHPDDRVRIHRRPYNYDVPVMDASGFASAGSSSGGVSDSGLLFASYQADVDQQFVPIQQRLDDLDMLNVWTVPVGSAVFAIPPGCQKGGFVGDVLFNDDDAARDVDARDGQTADAEGGA</sequence>
<reference evidence="12 13" key="1">
    <citation type="submission" date="2020-02" db="EMBL/GenBank/DDBJ databases">
        <authorList>
            <person name="Sun Q."/>
        </authorList>
    </citation>
    <scope>NUCLEOTIDE SEQUENCE [LARGE SCALE GENOMIC DNA]</scope>
    <source>
        <strain evidence="12 13">YIM 13062</strain>
    </source>
</reference>
<evidence type="ECO:0000256" key="4">
    <source>
        <dbReference type="ARBA" id="ARBA00022723"/>
    </source>
</evidence>
<dbReference type="Pfam" id="PF04261">
    <property type="entry name" value="Dyp_perox_N"/>
    <property type="match status" value="1"/>
</dbReference>
<dbReference type="GO" id="GO:0005829">
    <property type="term" value="C:cytosol"/>
    <property type="evidence" value="ECO:0007669"/>
    <property type="project" value="TreeGrafter"/>
</dbReference>
<evidence type="ECO:0000256" key="5">
    <source>
        <dbReference type="ARBA" id="ARBA00022729"/>
    </source>
</evidence>